<geneLocation type="plasmid" evidence="1 2">
    <name>PPGU16_p2</name>
</geneLocation>
<dbReference type="AlphaFoldDB" id="A0A7I8C2X6"/>
<dbReference type="EMBL" id="AP023177">
    <property type="protein sequence ID" value="BCF94871.1"/>
    <property type="molecule type" value="Genomic_DNA"/>
</dbReference>
<keyword evidence="1" id="KW-0614">Plasmid</keyword>
<keyword evidence="2" id="KW-1185">Reference proteome</keyword>
<gene>
    <name evidence="1" type="ORF">PPGU16_79380</name>
</gene>
<reference evidence="1 2" key="1">
    <citation type="journal article" date="2020" name="Genes (Basel)">
        <title>Genomic Comparison of Insect Gut Symbionts from Divergent Burkholderia Subclades.</title>
        <authorList>
            <person name="Takeshita K."/>
            <person name="Kikuchi Y."/>
        </authorList>
    </citation>
    <scope>NUCLEOTIDE SEQUENCE [LARGE SCALE GENOMIC DNA]</scope>
    <source>
        <strain evidence="1 2">PGU16</strain>
        <plasmid evidence="1 2">PPGU16_p2</plasmid>
    </source>
</reference>
<evidence type="ECO:0000313" key="2">
    <source>
        <dbReference type="Proteomes" id="UP000510888"/>
    </source>
</evidence>
<name>A0A7I8C2X6_9BURK</name>
<protein>
    <submittedName>
        <fullName evidence="1">Uncharacterized protein</fullName>
    </submittedName>
</protein>
<dbReference type="KEGG" id="plad:PPGU16_79380"/>
<dbReference type="Proteomes" id="UP000510888">
    <property type="component" value="Plasmid PPGU16_p2"/>
</dbReference>
<accession>A0A7I8C2X6</accession>
<dbReference type="RefSeq" id="WP_180727600.1">
    <property type="nucleotide sequence ID" value="NZ_AP023177.1"/>
</dbReference>
<proteinExistence type="predicted"/>
<organism evidence="1 2">
    <name type="scientific">Paraburkholderia largidicola</name>
    <dbReference type="NCBI Taxonomy" id="3014751"/>
    <lineage>
        <taxon>Bacteria</taxon>
        <taxon>Pseudomonadati</taxon>
        <taxon>Pseudomonadota</taxon>
        <taxon>Betaproteobacteria</taxon>
        <taxon>Burkholderiales</taxon>
        <taxon>Burkholderiaceae</taxon>
        <taxon>Paraburkholderia</taxon>
    </lineage>
</organism>
<sequence>MPTITDLRTHLFDTLTTLKDKEKPMDIERAKAMADVAQVIVNTAKVEVEFLRATGRKQGTGFITDPAAITGTTKHICED</sequence>
<evidence type="ECO:0000313" key="1">
    <source>
        <dbReference type="EMBL" id="BCF94871.1"/>
    </source>
</evidence>